<evidence type="ECO:0000313" key="3">
    <source>
        <dbReference type="Proteomes" id="UP001148786"/>
    </source>
</evidence>
<evidence type="ECO:0000256" key="1">
    <source>
        <dbReference type="SAM" id="MobiDB-lite"/>
    </source>
</evidence>
<evidence type="ECO:0000313" key="2">
    <source>
        <dbReference type="EMBL" id="KAJ3500705.1"/>
    </source>
</evidence>
<proteinExistence type="predicted"/>
<organism evidence="2 3">
    <name type="scientific">Agrocybe chaxingu</name>
    <dbReference type="NCBI Taxonomy" id="84603"/>
    <lineage>
        <taxon>Eukaryota</taxon>
        <taxon>Fungi</taxon>
        <taxon>Dikarya</taxon>
        <taxon>Basidiomycota</taxon>
        <taxon>Agaricomycotina</taxon>
        <taxon>Agaricomycetes</taxon>
        <taxon>Agaricomycetidae</taxon>
        <taxon>Agaricales</taxon>
        <taxon>Agaricineae</taxon>
        <taxon>Strophariaceae</taxon>
        <taxon>Agrocybe</taxon>
    </lineage>
</organism>
<gene>
    <name evidence="2" type="ORF">NLJ89_g9678</name>
</gene>
<dbReference type="AlphaFoldDB" id="A0A9W8JS92"/>
<keyword evidence="3" id="KW-1185">Reference proteome</keyword>
<protein>
    <submittedName>
        <fullName evidence="2">Uncharacterized protein</fullName>
    </submittedName>
</protein>
<comment type="caution">
    <text evidence="2">The sequence shown here is derived from an EMBL/GenBank/DDBJ whole genome shotgun (WGS) entry which is preliminary data.</text>
</comment>
<feature type="region of interest" description="Disordered" evidence="1">
    <location>
        <begin position="1"/>
        <end position="22"/>
    </location>
</feature>
<feature type="compositionally biased region" description="Polar residues" evidence="1">
    <location>
        <begin position="13"/>
        <end position="22"/>
    </location>
</feature>
<reference evidence="2" key="1">
    <citation type="submission" date="2022-07" db="EMBL/GenBank/DDBJ databases">
        <title>Genome Sequence of Agrocybe chaxingu.</title>
        <authorList>
            <person name="Buettner E."/>
        </authorList>
    </citation>
    <scope>NUCLEOTIDE SEQUENCE</scope>
    <source>
        <strain evidence="2">MP-N11</strain>
    </source>
</reference>
<dbReference type="Proteomes" id="UP001148786">
    <property type="component" value="Unassembled WGS sequence"/>
</dbReference>
<sequence>MPRKMDDHDDSSTPKATPSSRLQIPSKTKFAQHMDWMNLQGRSMVLSSRNGTEMRSEEDMCCGEFLTFGAASHGGGQIQARNFSNTRAMEDFLDSLNSQLCFQRLGGFTSPPFASWVPPLHKHYEEKLSALQQQHDPSLRRPFDSSVFMAATQNSAPERFASATSIPGTSLWGGAVSLP</sequence>
<accession>A0A9W8JS92</accession>
<dbReference type="EMBL" id="JANKHO010001557">
    <property type="protein sequence ID" value="KAJ3500705.1"/>
    <property type="molecule type" value="Genomic_DNA"/>
</dbReference>
<name>A0A9W8JS92_9AGAR</name>
<feature type="compositionally biased region" description="Basic and acidic residues" evidence="1">
    <location>
        <begin position="1"/>
        <end position="12"/>
    </location>
</feature>